<protein>
    <recommendedName>
        <fullName evidence="6">Chlorite dismutase</fullName>
    </recommendedName>
</protein>
<dbReference type="SUPFAM" id="SSF54909">
    <property type="entry name" value="Dimeric alpha+beta barrel"/>
    <property type="match status" value="1"/>
</dbReference>
<evidence type="ECO:0000256" key="1">
    <source>
        <dbReference type="ARBA" id="ARBA00022617"/>
    </source>
</evidence>
<keyword evidence="1" id="KW-0349">Heme</keyword>
<keyword evidence="3" id="KW-0408">Iron</keyword>
<comment type="caution">
    <text evidence="4">The sequence shown here is derived from an EMBL/GenBank/DDBJ whole genome shotgun (WGS) entry which is preliminary data.</text>
</comment>
<name>A0A0M9AEA6_THEAQ</name>
<evidence type="ECO:0000256" key="3">
    <source>
        <dbReference type="ARBA" id="ARBA00023004"/>
    </source>
</evidence>
<evidence type="ECO:0000256" key="2">
    <source>
        <dbReference type="ARBA" id="ARBA00022723"/>
    </source>
</evidence>
<proteinExistence type="predicted"/>
<dbReference type="GO" id="GO:0020037">
    <property type="term" value="F:heme binding"/>
    <property type="evidence" value="ECO:0007669"/>
    <property type="project" value="InterPro"/>
</dbReference>
<dbReference type="RefSeq" id="WP_003047084.1">
    <property type="nucleotide sequence ID" value="NZ_LHCI01000106.1"/>
</dbReference>
<dbReference type="PATRIC" id="fig|271.14.peg.921"/>
<sequence>MERYFSLGLFRLLPAFRRLEAEAQEHLKEEFALLLRRYAERGGSLRAYSLVGLSAEADLLLFQGAEDPKAFQALRREANRTRFMGYLEPVALFLDRGEGEPGEDPVALFPYGLEGAPPQGAKVLRGRQVVLLEGPLALLFPLAVAEGGYLALPRGFREALDDLG</sequence>
<organism evidence="4 5">
    <name type="scientific">Thermus aquaticus</name>
    <dbReference type="NCBI Taxonomy" id="271"/>
    <lineage>
        <taxon>Bacteria</taxon>
        <taxon>Thermotogati</taxon>
        <taxon>Deinococcota</taxon>
        <taxon>Deinococci</taxon>
        <taxon>Thermales</taxon>
        <taxon>Thermaceae</taxon>
        <taxon>Thermus</taxon>
    </lineage>
</organism>
<evidence type="ECO:0008006" key="6">
    <source>
        <dbReference type="Google" id="ProtNLM"/>
    </source>
</evidence>
<evidence type="ECO:0000313" key="5">
    <source>
        <dbReference type="Proteomes" id="UP000037685"/>
    </source>
</evidence>
<gene>
    <name evidence="4" type="ORF">BVI061214_00846</name>
</gene>
<dbReference type="GO" id="GO:0016491">
    <property type="term" value="F:oxidoreductase activity"/>
    <property type="evidence" value="ECO:0007669"/>
    <property type="project" value="InterPro"/>
</dbReference>
<accession>A0A0M9AEA6</accession>
<dbReference type="InterPro" id="IPR011008">
    <property type="entry name" value="Dimeric_a/b-barrel"/>
</dbReference>
<dbReference type="EMBL" id="LHCI01000106">
    <property type="protein sequence ID" value="KOX89668.1"/>
    <property type="molecule type" value="Genomic_DNA"/>
</dbReference>
<dbReference type="Pfam" id="PF06778">
    <property type="entry name" value="Chlor_dismutase"/>
    <property type="match status" value="1"/>
</dbReference>
<dbReference type="Proteomes" id="UP000037685">
    <property type="component" value="Unassembled WGS sequence"/>
</dbReference>
<keyword evidence="2" id="KW-0479">Metal-binding</keyword>
<evidence type="ECO:0000313" key="4">
    <source>
        <dbReference type="EMBL" id="KOX89668.1"/>
    </source>
</evidence>
<dbReference type="Gene3D" id="3.30.70.1030">
    <property type="entry name" value="Apc35880, domain 1"/>
    <property type="match status" value="1"/>
</dbReference>
<reference evidence="4 5" key="1">
    <citation type="submission" date="2015-07" db="EMBL/GenBank/DDBJ databases">
        <authorList>
            <person name="Noorani M."/>
        </authorList>
    </citation>
    <scope>NUCLEOTIDE SEQUENCE [LARGE SCALE GENOMIC DNA]</scope>
    <source>
        <strain evidence="5">ATCC 25104 / DSM 625 / JCM 10724 / NBRC 103206 / NCIMB 11243 / YT-1</strain>
    </source>
</reference>
<dbReference type="GO" id="GO:0046872">
    <property type="term" value="F:metal ion binding"/>
    <property type="evidence" value="ECO:0007669"/>
    <property type="project" value="UniProtKB-KW"/>
</dbReference>
<dbReference type="InterPro" id="IPR010644">
    <property type="entry name" value="ChdC/CLD"/>
</dbReference>
<dbReference type="AlphaFoldDB" id="A0A0M9AEA6"/>